<dbReference type="Pfam" id="PF00107">
    <property type="entry name" value="ADH_zinc_N"/>
    <property type="match status" value="1"/>
</dbReference>
<dbReference type="GO" id="GO:0016491">
    <property type="term" value="F:oxidoreductase activity"/>
    <property type="evidence" value="ECO:0007669"/>
    <property type="project" value="InterPro"/>
</dbReference>
<dbReference type="PANTHER" id="PTHR45033">
    <property type="match status" value="1"/>
</dbReference>
<dbReference type="PANTHER" id="PTHR45033:SF2">
    <property type="entry name" value="ZINC-TYPE ALCOHOL DEHYDROGENASE-LIKE PROTEIN C1773.06C"/>
    <property type="match status" value="1"/>
</dbReference>
<gene>
    <name evidence="2" type="ORF">HYPSUDRAFT_38304</name>
</gene>
<sequence length="348" mass="37125">MTSLPRTTHEYVLPSIGTYKNFKIQESPLTPPGANEVLVKIHAVSLQYRDLAITLGTYPVGGPGLVPCSDMAGEVVAVGADVKKWKQGDRVCSNFSTDHLDGDTDEEIIKTSLGGQCQGVLTQYKNLPAHGLVRIPEHLTYEQASTLPCAALTAYNALHGPVPVKAGDTVLVQGTGGVSMFGLQIAVAAGATVIATSSSNEKLKIAAKHGAKHLINYREIPAWDEEVRRITNGRGVDHVIEVGGQGTLGKSINAARIGGSVHVIGFISQDDAPPVNIIVSTLSKALLVRGIYIGSVAQFKNMNRAIEANPEKIVPIIDKVFKFEDTIDAYAHLESQKHVGKVVIRVSN</sequence>
<dbReference type="OrthoDB" id="9930022at2759"/>
<dbReference type="CDD" id="cd08276">
    <property type="entry name" value="MDR7"/>
    <property type="match status" value="1"/>
</dbReference>
<accession>A0A0D2MLY8</accession>
<keyword evidence="3" id="KW-1185">Reference proteome</keyword>
<dbReference type="Gene3D" id="3.90.180.10">
    <property type="entry name" value="Medium-chain alcohol dehydrogenases, catalytic domain"/>
    <property type="match status" value="1"/>
</dbReference>
<evidence type="ECO:0000313" key="2">
    <source>
        <dbReference type="EMBL" id="KJA24928.1"/>
    </source>
</evidence>
<organism evidence="2 3">
    <name type="scientific">Hypholoma sublateritium (strain FD-334 SS-4)</name>
    <dbReference type="NCBI Taxonomy" id="945553"/>
    <lineage>
        <taxon>Eukaryota</taxon>
        <taxon>Fungi</taxon>
        <taxon>Dikarya</taxon>
        <taxon>Basidiomycota</taxon>
        <taxon>Agaricomycotina</taxon>
        <taxon>Agaricomycetes</taxon>
        <taxon>Agaricomycetidae</taxon>
        <taxon>Agaricales</taxon>
        <taxon>Agaricineae</taxon>
        <taxon>Strophariaceae</taxon>
        <taxon>Hypholoma</taxon>
    </lineage>
</organism>
<dbReference type="Gene3D" id="3.40.50.720">
    <property type="entry name" value="NAD(P)-binding Rossmann-like Domain"/>
    <property type="match status" value="1"/>
</dbReference>
<dbReference type="Proteomes" id="UP000054270">
    <property type="component" value="Unassembled WGS sequence"/>
</dbReference>
<dbReference type="InterPro" id="IPR013149">
    <property type="entry name" value="ADH-like_C"/>
</dbReference>
<dbReference type="OMA" id="RPATWFT"/>
<dbReference type="InterPro" id="IPR011032">
    <property type="entry name" value="GroES-like_sf"/>
</dbReference>
<reference evidence="3" key="1">
    <citation type="submission" date="2014-04" db="EMBL/GenBank/DDBJ databases">
        <title>Evolutionary Origins and Diversification of the Mycorrhizal Mutualists.</title>
        <authorList>
            <consortium name="DOE Joint Genome Institute"/>
            <consortium name="Mycorrhizal Genomics Consortium"/>
            <person name="Kohler A."/>
            <person name="Kuo A."/>
            <person name="Nagy L.G."/>
            <person name="Floudas D."/>
            <person name="Copeland A."/>
            <person name="Barry K.W."/>
            <person name="Cichocki N."/>
            <person name="Veneault-Fourrey C."/>
            <person name="LaButti K."/>
            <person name="Lindquist E.A."/>
            <person name="Lipzen A."/>
            <person name="Lundell T."/>
            <person name="Morin E."/>
            <person name="Murat C."/>
            <person name="Riley R."/>
            <person name="Ohm R."/>
            <person name="Sun H."/>
            <person name="Tunlid A."/>
            <person name="Henrissat B."/>
            <person name="Grigoriev I.V."/>
            <person name="Hibbett D.S."/>
            <person name="Martin F."/>
        </authorList>
    </citation>
    <scope>NUCLEOTIDE SEQUENCE [LARGE SCALE GENOMIC DNA]</scope>
    <source>
        <strain evidence="3">FD-334 SS-4</strain>
    </source>
</reference>
<dbReference type="SMART" id="SM00829">
    <property type="entry name" value="PKS_ER"/>
    <property type="match status" value="1"/>
</dbReference>
<dbReference type="STRING" id="945553.A0A0D2MLY8"/>
<dbReference type="AlphaFoldDB" id="A0A0D2MLY8"/>
<feature type="domain" description="Enoyl reductase (ER)" evidence="1">
    <location>
        <begin position="17"/>
        <end position="344"/>
    </location>
</feature>
<protein>
    <recommendedName>
        <fullName evidence="1">Enoyl reductase (ER) domain-containing protein</fullName>
    </recommendedName>
</protein>
<dbReference type="EMBL" id="KN817534">
    <property type="protein sequence ID" value="KJA24928.1"/>
    <property type="molecule type" value="Genomic_DNA"/>
</dbReference>
<proteinExistence type="predicted"/>
<dbReference type="InterPro" id="IPR013154">
    <property type="entry name" value="ADH-like_N"/>
</dbReference>
<dbReference type="InterPro" id="IPR052711">
    <property type="entry name" value="Zinc_ADH-like"/>
</dbReference>
<evidence type="ECO:0000259" key="1">
    <source>
        <dbReference type="SMART" id="SM00829"/>
    </source>
</evidence>
<name>A0A0D2MLY8_HYPSF</name>
<evidence type="ECO:0000313" key="3">
    <source>
        <dbReference type="Proteomes" id="UP000054270"/>
    </source>
</evidence>
<dbReference type="Pfam" id="PF08240">
    <property type="entry name" value="ADH_N"/>
    <property type="match status" value="1"/>
</dbReference>
<dbReference type="SUPFAM" id="SSF51735">
    <property type="entry name" value="NAD(P)-binding Rossmann-fold domains"/>
    <property type="match status" value="1"/>
</dbReference>
<dbReference type="InterPro" id="IPR020843">
    <property type="entry name" value="ER"/>
</dbReference>
<dbReference type="SUPFAM" id="SSF50129">
    <property type="entry name" value="GroES-like"/>
    <property type="match status" value="1"/>
</dbReference>
<dbReference type="InterPro" id="IPR036291">
    <property type="entry name" value="NAD(P)-bd_dom_sf"/>
</dbReference>